<reference evidence="2 3" key="1">
    <citation type="submission" date="2019-06" db="EMBL/GenBank/DDBJ databases">
        <authorList>
            <person name="Palmer J.M."/>
        </authorList>
    </citation>
    <scope>NUCLEOTIDE SEQUENCE [LARGE SCALE GENOMIC DNA]</scope>
    <source>
        <strain evidence="2 3">TWF102</strain>
    </source>
</reference>
<dbReference type="EMBL" id="WIQW01000071">
    <property type="protein sequence ID" value="KAF3088515.1"/>
    <property type="molecule type" value="Genomic_DNA"/>
</dbReference>
<dbReference type="AlphaFoldDB" id="A0A7C8J5F5"/>
<evidence type="ECO:0000256" key="1">
    <source>
        <dbReference type="SAM" id="MobiDB-lite"/>
    </source>
</evidence>
<sequence>MQLPYQKGLEMNPEPILISPSKRSVQNDTHEPEMPTIIITPPAEHCIVTNLPSYRDLKERSSRFGKLETCNQAVDDLNAAESLLQLAKHPKRFL</sequence>
<evidence type="ECO:0000313" key="2">
    <source>
        <dbReference type="EMBL" id="KAF3088515.1"/>
    </source>
</evidence>
<comment type="caution">
    <text evidence="2">The sequence shown here is derived from an EMBL/GenBank/DDBJ whole genome shotgun (WGS) entry which is preliminary data.</text>
</comment>
<feature type="region of interest" description="Disordered" evidence="1">
    <location>
        <begin position="1"/>
        <end position="30"/>
    </location>
</feature>
<accession>A0A7C8J5F5</accession>
<dbReference type="Proteomes" id="UP000475325">
    <property type="component" value="Unassembled WGS sequence"/>
</dbReference>
<gene>
    <name evidence="2" type="ORF">TWF102_010169</name>
</gene>
<protein>
    <submittedName>
        <fullName evidence="2">Uncharacterized protein</fullName>
    </submittedName>
</protein>
<evidence type="ECO:0000313" key="3">
    <source>
        <dbReference type="Proteomes" id="UP000475325"/>
    </source>
</evidence>
<name>A0A7C8J5F5_ORBOL</name>
<organism evidence="2 3">
    <name type="scientific">Orbilia oligospora</name>
    <name type="common">Nematode-trapping fungus</name>
    <name type="synonym">Arthrobotrys oligospora</name>
    <dbReference type="NCBI Taxonomy" id="2813651"/>
    <lineage>
        <taxon>Eukaryota</taxon>
        <taxon>Fungi</taxon>
        <taxon>Dikarya</taxon>
        <taxon>Ascomycota</taxon>
        <taxon>Pezizomycotina</taxon>
        <taxon>Orbiliomycetes</taxon>
        <taxon>Orbiliales</taxon>
        <taxon>Orbiliaceae</taxon>
        <taxon>Orbilia</taxon>
    </lineage>
</organism>
<proteinExistence type="predicted"/>